<gene>
    <name evidence="8" type="ORF">Pla52n_43130</name>
</gene>
<evidence type="ECO:0000256" key="2">
    <source>
        <dbReference type="ARBA" id="ARBA00022692"/>
    </source>
</evidence>
<dbReference type="OrthoDB" id="9816564at2"/>
<evidence type="ECO:0000256" key="3">
    <source>
        <dbReference type="ARBA" id="ARBA00022801"/>
    </source>
</evidence>
<organism evidence="8 9">
    <name type="scientific">Stieleria varia</name>
    <dbReference type="NCBI Taxonomy" id="2528005"/>
    <lineage>
        <taxon>Bacteria</taxon>
        <taxon>Pseudomonadati</taxon>
        <taxon>Planctomycetota</taxon>
        <taxon>Planctomycetia</taxon>
        <taxon>Pirellulales</taxon>
        <taxon>Pirellulaceae</taxon>
        <taxon>Stieleria</taxon>
    </lineage>
</organism>
<dbReference type="PANTHER" id="PTHR13572:SF4">
    <property type="entry name" value="RE57134P"/>
    <property type="match status" value="1"/>
</dbReference>
<comment type="caution">
    <text evidence="8">The sequence shown here is derived from an EMBL/GenBank/DDBJ whole genome shotgun (WGS) entry which is preliminary data.</text>
</comment>
<dbReference type="PANTHER" id="PTHR13572">
    <property type="entry name" value="ENDO-ALPHA-1,2-MANNOSIDASE"/>
    <property type="match status" value="1"/>
</dbReference>
<protein>
    <recommendedName>
        <fullName evidence="10">Glycosyl hydrolase family 71</fullName>
    </recommendedName>
</protein>
<keyword evidence="5" id="KW-1133">Transmembrane helix</keyword>
<dbReference type="AlphaFoldDB" id="A0A5C6ALP1"/>
<evidence type="ECO:0000313" key="9">
    <source>
        <dbReference type="Proteomes" id="UP000320176"/>
    </source>
</evidence>
<evidence type="ECO:0000313" key="8">
    <source>
        <dbReference type="EMBL" id="TWU00943.1"/>
    </source>
</evidence>
<dbReference type="RefSeq" id="WP_146521473.1">
    <property type="nucleotide sequence ID" value="NZ_CP151726.1"/>
</dbReference>
<proteinExistence type="predicted"/>
<evidence type="ECO:0000256" key="6">
    <source>
        <dbReference type="ARBA" id="ARBA00023034"/>
    </source>
</evidence>
<accession>A0A5C6ALP1</accession>
<keyword evidence="3" id="KW-0378">Hydrolase</keyword>
<keyword evidence="2" id="KW-0812">Transmembrane</keyword>
<dbReference type="Gene3D" id="3.20.20.80">
    <property type="entry name" value="Glycosidases"/>
    <property type="match status" value="1"/>
</dbReference>
<dbReference type="EMBL" id="SJPN01000005">
    <property type="protein sequence ID" value="TWU00943.1"/>
    <property type="molecule type" value="Genomic_DNA"/>
</dbReference>
<evidence type="ECO:0000256" key="4">
    <source>
        <dbReference type="ARBA" id="ARBA00022968"/>
    </source>
</evidence>
<keyword evidence="4" id="KW-0735">Signal-anchor</keyword>
<dbReference type="Pfam" id="PF16317">
    <property type="entry name" value="Glyco_hydro_99"/>
    <property type="match status" value="1"/>
</dbReference>
<evidence type="ECO:0000256" key="1">
    <source>
        <dbReference type="ARBA" id="ARBA00004323"/>
    </source>
</evidence>
<reference evidence="8 9" key="1">
    <citation type="submission" date="2019-02" db="EMBL/GenBank/DDBJ databases">
        <title>Deep-cultivation of Planctomycetes and their phenomic and genomic characterization uncovers novel biology.</title>
        <authorList>
            <person name="Wiegand S."/>
            <person name="Jogler M."/>
            <person name="Boedeker C."/>
            <person name="Pinto D."/>
            <person name="Vollmers J."/>
            <person name="Rivas-Marin E."/>
            <person name="Kohn T."/>
            <person name="Peeters S.H."/>
            <person name="Heuer A."/>
            <person name="Rast P."/>
            <person name="Oberbeckmann S."/>
            <person name="Bunk B."/>
            <person name="Jeske O."/>
            <person name="Meyerdierks A."/>
            <person name="Storesund J.E."/>
            <person name="Kallscheuer N."/>
            <person name="Luecker S."/>
            <person name="Lage O.M."/>
            <person name="Pohl T."/>
            <person name="Merkel B.J."/>
            <person name="Hornburger P."/>
            <person name="Mueller R.-W."/>
            <person name="Bruemmer F."/>
            <person name="Labrenz M."/>
            <person name="Spormann A.M."/>
            <person name="Op Den Camp H."/>
            <person name="Overmann J."/>
            <person name="Amann R."/>
            <person name="Jetten M.S.M."/>
            <person name="Mascher T."/>
            <person name="Medema M.H."/>
            <person name="Devos D.P."/>
            <person name="Kaster A.-K."/>
            <person name="Ovreas L."/>
            <person name="Rohde M."/>
            <person name="Galperin M.Y."/>
            <person name="Jogler C."/>
        </authorList>
    </citation>
    <scope>NUCLEOTIDE SEQUENCE [LARGE SCALE GENOMIC DNA]</scope>
    <source>
        <strain evidence="8 9">Pla52n</strain>
    </source>
</reference>
<comment type="subcellular location">
    <subcellularLocation>
        <location evidence="1">Golgi apparatus membrane</location>
        <topology evidence="1">Single-pass type II membrane protein</topology>
    </subcellularLocation>
</comment>
<keyword evidence="6" id="KW-0333">Golgi apparatus</keyword>
<keyword evidence="7" id="KW-0472">Membrane</keyword>
<dbReference type="InterPro" id="IPR026071">
    <property type="entry name" value="Glyco_Hydrolase_99"/>
</dbReference>
<evidence type="ECO:0000256" key="7">
    <source>
        <dbReference type="ARBA" id="ARBA00023136"/>
    </source>
</evidence>
<evidence type="ECO:0008006" key="10">
    <source>
        <dbReference type="Google" id="ProtNLM"/>
    </source>
</evidence>
<sequence length="427" mass="48645">MLPIVFESITVNRVSGQLRLCLLGVSLVCFLLVQCIEADEPSSRSQVTRRPLILAHYMPWYTIQPATQAKPAVWGWHWTMDHFDPNKRSEGKRQIASAFYPLIGPYDSGDPQVIEYHLLLMKLAGIDGVIVDWYGQTQYRDYAVLNTNTYRLIQQVERLGMKFVICYEDQTIPALVAGGQLAEGEQVAHVVSELNWLGKYWFRSGSYVRLDDKPVLLSFGHAGLSDEQWTQCLGQLSQPVAYFSEHDRRTSAVGAFDWPVPSQGVERSQRFTQQGRQWQHQIPVVFPRFVDIYAQAGVNEGYGRIEDNDAKTLRSTLKWALDSRSEIVQVATWNDWGEGTQIEPSHEFGYRDLEIIQSARRGRDAKFLSQESHLRFPFRLFQLRRSGKVDAESLDQVVRLIADGELDQALVALKSYSQDLSPGVSVE</sequence>
<evidence type="ECO:0000256" key="5">
    <source>
        <dbReference type="ARBA" id="ARBA00022989"/>
    </source>
</evidence>
<dbReference type="CDD" id="cd11575">
    <property type="entry name" value="GH99_GH71_like_3"/>
    <property type="match status" value="1"/>
</dbReference>
<dbReference type="Proteomes" id="UP000320176">
    <property type="component" value="Unassembled WGS sequence"/>
</dbReference>
<keyword evidence="9" id="KW-1185">Reference proteome</keyword>
<name>A0A5C6ALP1_9BACT</name>
<dbReference type="GO" id="GO:0004559">
    <property type="term" value="F:alpha-mannosidase activity"/>
    <property type="evidence" value="ECO:0007669"/>
    <property type="project" value="TreeGrafter"/>
</dbReference>